<feature type="transmembrane region" description="Helical" evidence="2">
    <location>
        <begin position="36"/>
        <end position="57"/>
    </location>
</feature>
<keyword evidence="2" id="KW-1133">Transmembrane helix</keyword>
<organism evidence="3 4">
    <name type="scientific">Pandoraea thiooxydans</name>
    <dbReference type="NCBI Taxonomy" id="445709"/>
    <lineage>
        <taxon>Bacteria</taxon>
        <taxon>Pseudomonadati</taxon>
        <taxon>Pseudomonadota</taxon>
        <taxon>Betaproteobacteria</taxon>
        <taxon>Burkholderiales</taxon>
        <taxon>Burkholderiaceae</taxon>
        <taxon>Pandoraea</taxon>
    </lineage>
</organism>
<keyword evidence="4" id="KW-1185">Reference proteome</keyword>
<gene>
    <name evidence="3" type="ORF">ABW99_20850</name>
</gene>
<dbReference type="RefSeq" id="WP_052892562.1">
    <property type="nucleotide sequence ID" value="NZ_CP011568.3"/>
</dbReference>
<reference evidence="4" key="1">
    <citation type="submission" date="2015-06" db="EMBL/GenBank/DDBJ databases">
        <authorList>
            <person name="Hoefler B.C."/>
            <person name="Straight P.D."/>
        </authorList>
    </citation>
    <scope>NUCLEOTIDE SEQUENCE [LARGE SCALE GENOMIC DNA]</scope>
    <source>
        <strain evidence="4">DSM 25325</strain>
    </source>
</reference>
<dbReference type="PANTHER" id="PTHR38043:SF1">
    <property type="entry name" value="PROTEIN HEMX"/>
    <property type="match status" value="1"/>
</dbReference>
<dbReference type="InterPro" id="IPR007470">
    <property type="entry name" value="HemX"/>
</dbReference>
<feature type="region of interest" description="Disordered" evidence="1">
    <location>
        <begin position="1"/>
        <end position="28"/>
    </location>
</feature>
<keyword evidence="2" id="KW-0472">Membrane</keyword>
<dbReference type="AlphaFoldDB" id="A0A0U4FEM8"/>
<dbReference type="EMBL" id="CP011568">
    <property type="protein sequence ID" value="ALX34856.1"/>
    <property type="molecule type" value="Genomic_DNA"/>
</dbReference>
<evidence type="ECO:0000256" key="2">
    <source>
        <dbReference type="SAM" id="Phobius"/>
    </source>
</evidence>
<evidence type="ECO:0000313" key="4">
    <source>
        <dbReference type="Proteomes" id="UP000036700"/>
    </source>
</evidence>
<dbReference type="Proteomes" id="UP000036700">
    <property type="component" value="Chromosome"/>
</dbReference>
<evidence type="ECO:0008006" key="5">
    <source>
        <dbReference type="Google" id="ProtNLM"/>
    </source>
</evidence>
<keyword evidence="2" id="KW-0812">Transmembrane</keyword>
<dbReference type="OrthoDB" id="9787650at2"/>
<accession>A0A0U4FEM8</accession>
<name>A0A0U4FEM8_9BURK</name>
<dbReference type="Pfam" id="PF04375">
    <property type="entry name" value="HemX"/>
    <property type="match status" value="1"/>
</dbReference>
<protein>
    <recommendedName>
        <fullName evidence="5">Heme biosynthesis operon protein HemX</fullName>
    </recommendedName>
</protein>
<sequence>MPTDNQASNSSQAAPAAAPSSASIDAPAPRHRGGAVLPWLLLVLVAAGAAAGGWALNQKIGRVEQAMAKRQQVADSDILQAKLKTEQALDTLRDVQSRLTALDTRVANDSGQQAALQQLYQDLSRNRDAWVLAETEQIVSSANQQLQLTGDVHGALLALEGADARLAGTGTALATVRAALEKDIARLKSVSAQDIPQLAGKLDQAIAQIDSLPLQAEYVAPAGNAGPVQAPAATLSQWRLWWHQLVDQLGASLKQLIQVRRLDQPDEMLVSPSQGAWLRANLKLRLLNARLALLARNQKDLHANLRMAQTALGKYFDVKSERTQAVQALLTQVDSGANAVELPTLAGSLSAIAQVKIKN</sequence>
<proteinExistence type="predicted"/>
<dbReference type="PANTHER" id="PTHR38043">
    <property type="entry name" value="PROTEIN HEMX"/>
    <property type="match status" value="1"/>
</dbReference>
<feature type="compositionally biased region" description="Low complexity" evidence="1">
    <location>
        <begin position="1"/>
        <end position="27"/>
    </location>
</feature>
<evidence type="ECO:0000313" key="3">
    <source>
        <dbReference type="EMBL" id="ALX34856.1"/>
    </source>
</evidence>
<evidence type="ECO:0000256" key="1">
    <source>
        <dbReference type="SAM" id="MobiDB-lite"/>
    </source>
</evidence>